<feature type="transmembrane region" description="Helical" evidence="1">
    <location>
        <begin position="53"/>
        <end position="70"/>
    </location>
</feature>
<dbReference type="InterPro" id="IPR036938">
    <property type="entry name" value="PAP2/HPO_sf"/>
</dbReference>
<organism evidence="3 4">
    <name type="scientific">Ginsengibacter hankyongi</name>
    <dbReference type="NCBI Taxonomy" id="2607284"/>
    <lineage>
        <taxon>Bacteria</taxon>
        <taxon>Pseudomonadati</taxon>
        <taxon>Bacteroidota</taxon>
        <taxon>Chitinophagia</taxon>
        <taxon>Chitinophagales</taxon>
        <taxon>Chitinophagaceae</taxon>
        <taxon>Ginsengibacter</taxon>
    </lineage>
</organism>
<dbReference type="InterPro" id="IPR000326">
    <property type="entry name" value="PAP2/HPO"/>
</dbReference>
<sequence>MAIFVRIDFDRNYKTMYLPEFIKQFDYNAFSKINGQWHTPFLDEFFPFIREPFVWLPFYFFLVFFATINFKKRGWLWVLFFIVNAAMSDYISSTIIKDNFIRIRPCHDPLLTGSVRFLVSYCPVSSSFTSSHAVNHFAAAMFIFTTLKKTVSPKWAFVFLWALLISYAQVYVGVHFPFDVFCGAVVGVILGYIPAKIFNAKIGLLQK</sequence>
<dbReference type="Pfam" id="PF01569">
    <property type="entry name" value="PAP2"/>
    <property type="match status" value="1"/>
</dbReference>
<evidence type="ECO:0000259" key="2">
    <source>
        <dbReference type="SMART" id="SM00014"/>
    </source>
</evidence>
<dbReference type="PANTHER" id="PTHR14969:SF13">
    <property type="entry name" value="AT30094P"/>
    <property type="match status" value="1"/>
</dbReference>
<dbReference type="PANTHER" id="PTHR14969">
    <property type="entry name" value="SPHINGOSINE-1-PHOSPHATE PHOSPHOHYDROLASE"/>
    <property type="match status" value="1"/>
</dbReference>
<name>A0A5J5II63_9BACT</name>
<evidence type="ECO:0000313" key="3">
    <source>
        <dbReference type="EMBL" id="KAA9040709.1"/>
    </source>
</evidence>
<proteinExistence type="predicted"/>
<keyword evidence="1" id="KW-0812">Transmembrane</keyword>
<dbReference type="Gene3D" id="1.20.144.10">
    <property type="entry name" value="Phosphatidic acid phosphatase type 2/haloperoxidase"/>
    <property type="match status" value="1"/>
</dbReference>
<dbReference type="Proteomes" id="UP000326903">
    <property type="component" value="Unassembled WGS sequence"/>
</dbReference>
<keyword evidence="4" id="KW-1185">Reference proteome</keyword>
<evidence type="ECO:0000313" key="4">
    <source>
        <dbReference type="Proteomes" id="UP000326903"/>
    </source>
</evidence>
<protein>
    <submittedName>
        <fullName evidence="3">Phosphatase PAP2 family protein</fullName>
    </submittedName>
</protein>
<dbReference type="RefSeq" id="WP_150412768.1">
    <property type="nucleotide sequence ID" value="NZ_VYQF01000001.1"/>
</dbReference>
<feature type="domain" description="Phosphatidic acid phosphatase type 2/haloperoxidase" evidence="2">
    <location>
        <begin position="78"/>
        <end position="195"/>
    </location>
</feature>
<dbReference type="SUPFAM" id="SSF48317">
    <property type="entry name" value="Acid phosphatase/Vanadium-dependent haloperoxidase"/>
    <property type="match status" value="1"/>
</dbReference>
<dbReference type="AlphaFoldDB" id="A0A5J5II63"/>
<accession>A0A5J5II63</accession>
<feature type="transmembrane region" description="Helical" evidence="1">
    <location>
        <begin position="155"/>
        <end position="172"/>
    </location>
</feature>
<keyword evidence="1" id="KW-0472">Membrane</keyword>
<dbReference type="EMBL" id="VYQF01000001">
    <property type="protein sequence ID" value="KAA9040709.1"/>
    <property type="molecule type" value="Genomic_DNA"/>
</dbReference>
<gene>
    <name evidence="3" type="ORF">FW778_01320</name>
</gene>
<feature type="transmembrane region" description="Helical" evidence="1">
    <location>
        <begin position="178"/>
        <end position="198"/>
    </location>
</feature>
<reference evidence="3 4" key="1">
    <citation type="submission" date="2019-09" db="EMBL/GenBank/DDBJ databases">
        <title>Draft genome sequence of Ginsengibacter sp. BR5-29.</title>
        <authorList>
            <person name="Im W.-T."/>
        </authorList>
    </citation>
    <scope>NUCLEOTIDE SEQUENCE [LARGE SCALE GENOMIC DNA]</scope>
    <source>
        <strain evidence="3 4">BR5-29</strain>
    </source>
</reference>
<keyword evidence="1" id="KW-1133">Transmembrane helix</keyword>
<dbReference type="SMART" id="SM00014">
    <property type="entry name" value="acidPPc"/>
    <property type="match status" value="1"/>
</dbReference>
<comment type="caution">
    <text evidence="3">The sequence shown here is derived from an EMBL/GenBank/DDBJ whole genome shotgun (WGS) entry which is preliminary data.</text>
</comment>
<feature type="transmembrane region" description="Helical" evidence="1">
    <location>
        <begin position="76"/>
        <end position="96"/>
    </location>
</feature>
<evidence type="ECO:0000256" key="1">
    <source>
        <dbReference type="SAM" id="Phobius"/>
    </source>
</evidence>